<keyword evidence="1" id="KW-0472">Membrane</keyword>
<dbReference type="PANTHER" id="PTHR22911">
    <property type="entry name" value="ACYL-MALONYL CONDENSING ENZYME-RELATED"/>
    <property type="match status" value="1"/>
</dbReference>
<dbReference type="EMBL" id="JAOTJD010000042">
    <property type="protein sequence ID" value="MFD3265921.1"/>
    <property type="molecule type" value="Genomic_DNA"/>
</dbReference>
<comment type="caution">
    <text evidence="3">The sequence shown here is derived from an EMBL/GenBank/DDBJ whole genome shotgun (WGS) entry which is preliminary data.</text>
</comment>
<keyword evidence="4" id="KW-1185">Reference proteome</keyword>
<dbReference type="InterPro" id="IPR000620">
    <property type="entry name" value="EamA_dom"/>
</dbReference>
<feature type="transmembrane region" description="Helical" evidence="1">
    <location>
        <begin position="34"/>
        <end position="55"/>
    </location>
</feature>
<feature type="transmembrane region" description="Helical" evidence="1">
    <location>
        <begin position="146"/>
        <end position="171"/>
    </location>
</feature>
<feature type="domain" description="EamA" evidence="2">
    <location>
        <begin position="2"/>
        <end position="139"/>
    </location>
</feature>
<reference evidence="3 4" key="1">
    <citation type="submission" date="2022-09" db="EMBL/GenBank/DDBJ databases">
        <title>New species of Phenylobacterium.</title>
        <authorList>
            <person name="Mieszkin S."/>
        </authorList>
    </citation>
    <scope>NUCLEOTIDE SEQUENCE [LARGE SCALE GENOMIC DNA]</scope>
    <source>
        <strain evidence="3 4">HK31-G</strain>
    </source>
</reference>
<feature type="transmembrane region" description="Helical" evidence="1">
    <location>
        <begin position="273"/>
        <end position="293"/>
    </location>
</feature>
<dbReference type="PANTHER" id="PTHR22911:SF137">
    <property type="entry name" value="SOLUTE CARRIER FAMILY 35 MEMBER G2-RELATED"/>
    <property type="match status" value="1"/>
</dbReference>
<proteinExistence type="predicted"/>
<protein>
    <submittedName>
        <fullName evidence="3">DMT family transporter</fullName>
    </submittedName>
</protein>
<dbReference type="SUPFAM" id="SSF103481">
    <property type="entry name" value="Multidrug resistance efflux transporter EmrE"/>
    <property type="match status" value="2"/>
</dbReference>
<feature type="domain" description="EamA" evidence="2">
    <location>
        <begin position="152"/>
        <end position="291"/>
    </location>
</feature>
<dbReference type="Pfam" id="PF00892">
    <property type="entry name" value="EamA"/>
    <property type="match status" value="2"/>
</dbReference>
<evidence type="ECO:0000313" key="3">
    <source>
        <dbReference type="EMBL" id="MFD3265921.1"/>
    </source>
</evidence>
<feature type="transmembrane region" description="Helical" evidence="1">
    <location>
        <begin position="183"/>
        <end position="207"/>
    </location>
</feature>
<dbReference type="Proteomes" id="UP001598130">
    <property type="component" value="Unassembled WGS sequence"/>
</dbReference>
<evidence type="ECO:0000313" key="4">
    <source>
        <dbReference type="Proteomes" id="UP001598130"/>
    </source>
</evidence>
<organism evidence="3 4">
    <name type="scientific">Phenylobacterium ferrooxidans</name>
    <dbReference type="NCBI Taxonomy" id="2982689"/>
    <lineage>
        <taxon>Bacteria</taxon>
        <taxon>Pseudomonadati</taxon>
        <taxon>Pseudomonadota</taxon>
        <taxon>Alphaproteobacteria</taxon>
        <taxon>Caulobacterales</taxon>
        <taxon>Caulobacteraceae</taxon>
        <taxon>Phenylobacterium</taxon>
    </lineage>
</organism>
<evidence type="ECO:0000256" key="1">
    <source>
        <dbReference type="SAM" id="Phobius"/>
    </source>
</evidence>
<gene>
    <name evidence="3" type="ORF">OCL97_18345</name>
</gene>
<feature type="transmembrane region" description="Helical" evidence="1">
    <location>
        <begin position="67"/>
        <end position="88"/>
    </location>
</feature>
<keyword evidence="1" id="KW-1133">Transmembrane helix</keyword>
<dbReference type="InterPro" id="IPR037185">
    <property type="entry name" value="EmrE-like"/>
</dbReference>
<evidence type="ECO:0000259" key="2">
    <source>
        <dbReference type="Pfam" id="PF00892"/>
    </source>
</evidence>
<dbReference type="RefSeq" id="WP_377371276.1">
    <property type="nucleotide sequence ID" value="NZ_JAOTJD010000042.1"/>
</dbReference>
<accession>A0ABW6CVW6</accession>
<name>A0ABW6CVW6_9CAUL</name>
<sequence length="294" mass="29895">MLWILLTAAAAPLQVARNALQRGLVADAGPWGATLVRFLFGLPFSLLIFAVAAFLTPDADPRLSARFVIAVTAGAIAQVCATAALLMAMRHSGFAVATFMQQASLPIAAIMGFVLFGDQMSAVQWAGLAATTVGLLVLSWPRGADAVTGALSGSLFGLASGVAFAVALNGYRQAGMALDPDHPIYSATAALCVAQTLQSIVLSAILAVTRPQALRSVLGSWKQSLGAGFFGTAASACWFSALALAPAGQVRAIGVIEGPIAAAAGRRLFKEKLTLVQIAGGTATAIGVVMTALG</sequence>
<feature type="transmembrane region" description="Helical" evidence="1">
    <location>
        <begin position="123"/>
        <end position="140"/>
    </location>
</feature>
<keyword evidence="1" id="KW-0812">Transmembrane</keyword>